<sequence length="74" mass="8573">MKDKIKEIILSVNPGMDVEDEDFNIAEDMDSMDILALMEELEDAFDIEITMEEKNEENFSSIDALAEMIERLQQ</sequence>
<dbReference type="Pfam" id="PF00550">
    <property type="entry name" value="PP-binding"/>
    <property type="match status" value="1"/>
</dbReference>
<evidence type="ECO:0000313" key="8">
    <source>
        <dbReference type="Proteomes" id="UP000285740"/>
    </source>
</evidence>
<dbReference type="SUPFAM" id="SSF47336">
    <property type="entry name" value="ACP-like"/>
    <property type="match status" value="1"/>
</dbReference>
<evidence type="ECO:0000313" key="6">
    <source>
        <dbReference type="Proteomes" id="UP000284598"/>
    </source>
</evidence>
<dbReference type="Proteomes" id="UP000284598">
    <property type="component" value="Unassembled WGS sequence"/>
</dbReference>
<dbReference type="EMBL" id="QSFD01000008">
    <property type="protein sequence ID" value="RHA17723.1"/>
    <property type="molecule type" value="Genomic_DNA"/>
</dbReference>
<evidence type="ECO:0000313" key="2">
    <source>
        <dbReference type="EMBL" id="RHA17723.1"/>
    </source>
</evidence>
<evidence type="ECO:0000313" key="7">
    <source>
        <dbReference type="Proteomes" id="UP000284779"/>
    </source>
</evidence>
<dbReference type="Gene3D" id="1.10.1200.10">
    <property type="entry name" value="ACP-like"/>
    <property type="match status" value="1"/>
</dbReference>
<dbReference type="EMBL" id="QSFV01000034">
    <property type="protein sequence ID" value="RHA78538.1"/>
    <property type="molecule type" value="Genomic_DNA"/>
</dbReference>
<comment type="caution">
    <text evidence="2">The sequence shown here is derived from an EMBL/GenBank/DDBJ whole genome shotgun (WGS) entry which is preliminary data.</text>
</comment>
<evidence type="ECO:0000313" key="3">
    <source>
        <dbReference type="EMBL" id="RHA55249.1"/>
    </source>
</evidence>
<dbReference type="InterPro" id="IPR009081">
    <property type="entry name" value="PP-bd_ACP"/>
</dbReference>
<dbReference type="Proteomes" id="UP000285740">
    <property type="component" value="Unassembled WGS sequence"/>
</dbReference>
<keyword evidence="7" id="KW-1185">Reference proteome</keyword>
<evidence type="ECO:0000259" key="1">
    <source>
        <dbReference type="PROSITE" id="PS50075"/>
    </source>
</evidence>
<feature type="domain" description="Carrier" evidence="1">
    <location>
        <begin position="1"/>
        <end position="73"/>
    </location>
</feature>
<gene>
    <name evidence="5" type="ORF">DW652_00655</name>
    <name evidence="4" type="ORF">DW918_09080</name>
    <name evidence="3" type="ORF">DW929_05765</name>
    <name evidence="2" type="ORF">DW944_08815</name>
</gene>
<dbReference type="Proteomes" id="UP000284779">
    <property type="component" value="Unassembled WGS sequence"/>
</dbReference>
<dbReference type="InterPro" id="IPR036736">
    <property type="entry name" value="ACP-like_sf"/>
</dbReference>
<dbReference type="RefSeq" id="WP_005362997.1">
    <property type="nucleotide sequence ID" value="NZ_CATWJF010000039.1"/>
</dbReference>
<dbReference type="EMBL" id="QSFO01000005">
    <property type="protein sequence ID" value="RHA55249.1"/>
    <property type="molecule type" value="Genomic_DNA"/>
</dbReference>
<organism evidence="2 7">
    <name type="scientific">Eubacterium ventriosum</name>
    <dbReference type="NCBI Taxonomy" id="39496"/>
    <lineage>
        <taxon>Bacteria</taxon>
        <taxon>Bacillati</taxon>
        <taxon>Bacillota</taxon>
        <taxon>Clostridia</taxon>
        <taxon>Eubacteriales</taxon>
        <taxon>Eubacteriaceae</taxon>
        <taxon>Eubacterium</taxon>
    </lineage>
</organism>
<dbReference type="Proteomes" id="UP000286186">
    <property type="component" value="Unassembled WGS sequence"/>
</dbReference>
<name>A0A413R6U8_9FIRM</name>
<proteinExistence type="predicted"/>
<dbReference type="PROSITE" id="PS50075">
    <property type="entry name" value="CARRIER"/>
    <property type="match status" value="1"/>
</dbReference>
<evidence type="ECO:0000313" key="5">
    <source>
        <dbReference type="EMBL" id="RHF90754.1"/>
    </source>
</evidence>
<protein>
    <submittedName>
        <fullName evidence="2">Acyl carrier protein</fullName>
    </submittedName>
</protein>
<reference evidence="6 7" key="1">
    <citation type="submission" date="2018-08" db="EMBL/GenBank/DDBJ databases">
        <title>A genome reference for cultivated species of the human gut microbiota.</title>
        <authorList>
            <person name="Zou Y."/>
            <person name="Xue W."/>
            <person name="Luo G."/>
        </authorList>
    </citation>
    <scope>NUCLEOTIDE SEQUENCE [LARGE SCALE GENOMIC DNA]</scope>
    <source>
        <strain evidence="5 9">AM23-22</strain>
        <strain evidence="4 8">AM42-30</strain>
        <strain evidence="3 6">AM43-2</strain>
        <strain evidence="2 7">AM44-11BH</strain>
    </source>
</reference>
<evidence type="ECO:0000313" key="4">
    <source>
        <dbReference type="EMBL" id="RHA78538.1"/>
    </source>
</evidence>
<dbReference type="EMBL" id="QRHR01000001">
    <property type="protein sequence ID" value="RHF90754.1"/>
    <property type="molecule type" value="Genomic_DNA"/>
</dbReference>
<evidence type="ECO:0000313" key="9">
    <source>
        <dbReference type="Proteomes" id="UP000286186"/>
    </source>
</evidence>
<accession>A0A413R6U8</accession>
<dbReference type="AlphaFoldDB" id="A0A413R6U8"/>